<dbReference type="Gene3D" id="3.40.50.300">
    <property type="entry name" value="P-loop containing nucleotide triphosphate hydrolases"/>
    <property type="match status" value="1"/>
</dbReference>
<dbReference type="RefSeq" id="WP_162843485.1">
    <property type="nucleotide sequence ID" value="NZ_QRDP01000004.1"/>
</dbReference>
<accession>A0A3D9FJN4</accession>
<evidence type="ECO:0000259" key="1">
    <source>
        <dbReference type="Pfam" id="PF01636"/>
    </source>
</evidence>
<evidence type="ECO:0000313" key="2">
    <source>
        <dbReference type="EMBL" id="RED17797.1"/>
    </source>
</evidence>
<organism evidence="2 3">
    <name type="scientific">Parasphingopyxis lamellibrachiae</name>
    <dbReference type="NCBI Taxonomy" id="680125"/>
    <lineage>
        <taxon>Bacteria</taxon>
        <taxon>Pseudomonadati</taxon>
        <taxon>Pseudomonadota</taxon>
        <taxon>Alphaproteobacteria</taxon>
        <taxon>Sphingomonadales</taxon>
        <taxon>Sphingomonadaceae</taxon>
        <taxon>Parasphingopyxis</taxon>
    </lineage>
</organism>
<dbReference type="InterPro" id="IPR052732">
    <property type="entry name" value="Cell-binding_unc_protein"/>
</dbReference>
<dbReference type="InterPro" id="IPR027417">
    <property type="entry name" value="P-loop_NTPase"/>
</dbReference>
<sequence>MTEISGSSEAAERHQAGTVAFLASPSTHGGQAVTAVETHISRLFLTPDRVFKLKRAVALPFLDYSTVASREQACRAEFAINRCVAPTLYIGVRPISRSPAGLAFGTDGEIVDWVVEMRRFAERDQFDLLVADGRLTDALVDTLADTVAAAHVGADRVTRHDGSARFASIEHDLIDTTRPLLRSRINLADLAAWRRWMNGMLERFAPLLDARGRHGFVRTCHGDLHLANICLWDGKPVPFDAIEFDPELTEIDIMYDLAFLLMDLEHAGAGDAANRLLNRYLSVTRDYRGAALLPMFKSCRAVVKALVAAMKGIPATSYLDLARAYGDRTETPRLIAVGGRSGTGKSTVAAALAVPIHAVVISSDMVRKRLFGVPPEQPLPESAYARDVSERVYRRLGIDVRRALAGGSTVIADATFLESAERDAIARVAERCGTAFTGLWLEAPTDIRAGRVAARGPNPSDATISVVQAQVHTDTGSVGWVRVDAKRNRADLIQIVRERTGIS</sequence>
<name>A0A3D9FJN4_9SPHN</name>
<keyword evidence="3" id="KW-1185">Reference proteome</keyword>
<comment type="caution">
    <text evidence="2">The sequence shown here is derived from an EMBL/GenBank/DDBJ whole genome shotgun (WGS) entry which is preliminary data.</text>
</comment>
<gene>
    <name evidence="2" type="ORF">DFR46_2851</name>
</gene>
<dbReference type="AlphaFoldDB" id="A0A3D9FJN4"/>
<dbReference type="Pfam" id="PF01636">
    <property type="entry name" value="APH"/>
    <property type="match status" value="1"/>
</dbReference>
<dbReference type="SUPFAM" id="SSF56112">
    <property type="entry name" value="Protein kinase-like (PK-like)"/>
    <property type="match status" value="1"/>
</dbReference>
<dbReference type="InterPro" id="IPR011009">
    <property type="entry name" value="Kinase-like_dom_sf"/>
</dbReference>
<reference evidence="2 3" key="1">
    <citation type="submission" date="2018-07" db="EMBL/GenBank/DDBJ databases">
        <title>Genomic Encyclopedia of Type Strains, Phase IV (KMG-IV): sequencing the most valuable type-strain genomes for metagenomic binning, comparative biology and taxonomic classification.</title>
        <authorList>
            <person name="Goeker M."/>
        </authorList>
    </citation>
    <scope>NUCLEOTIDE SEQUENCE [LARGE SCALE GENOMIC DNA]</scope>
    <source>
        <strain evidence="2 3">DSM 26725</strain>
    </source>
</reference>
<protein>
    <recommendedName>
        <fullName evidence="1">Aminoglycoside phosphotransferase domain-containing protein</fullName>
    </recommendedName>
</protein>
<dbReference type="EMBL" id="QRDP01000004">
    <property type="protein sequence ID" value="RED17797.1"/>
    <property type="molecule type" value="Genomic_DNA"/>
</dbReference>
<proteinExistence type="predicted"/>
<dbReference type="PANTHER" id="PTHR43883">
    <property type="entry name" value="SLR0207 PROTEIN"/>
    <property type="match status" value="1"/>
</dbReference>
<dbReference type="Pfam" id="PF13671">
    <property type="entry name" value="AAA_33"/>
    <property type="match status" value="1"/>
</dbReference>
<dbReference type="SUPFAM" id="SSF52540">
    <property type="entry name" value="P-loop containing nucleoside triphosphate hydrolases"/>
    <property type="match status" value="1"/>
</dbReference>
<dbReference type="Proteomes" id="UP000256310">
    <property type="component" value="Unassembled WGS sequence"/>
</dbReference>
<evidence type="ECO:0000313" key="3">
    <source>
        <dbReference type="Proteomes" id="UP000256310"/>
    </source>
</evidence>
<dbReference type="InterPro" id="IPR002575">
    <property type="entry name" value="Aminoglycoside_PTrfase"/>
</dbReference>
<dbReference type="PANTHER" id="PTHR43883:SF1">
    <property type="entry name" value="GLUCONOKINASE"/>
    <property type="match status" value="1"/>
</dbReference>
<feature type="domain" description="Aminoglycoside phosphotransferase" evidence="1">
    <location>
        <begin position="73"/>
        <end position="292"/>
    </location>
</feature>